<comment type="caution">
    <text evidence="2">The sequence shown here is derived from an EMBL/GenBank/DDBJ whole genome shotgun (WGS) entry which is preliminary data.</text>
</comment>
<dbReference type="OrthoDB" id="6415465at2759"/>
<evidence type="ECO:0000313" key="3">
    <source>
        <dbReference type="Proteomes" id="UP000299102"/>
    </source>
</evidence>
<organism evidence="2 3">
    <name type="scientific">Eumeta variegata</name>
    <name type="common">Bagworm moth</name>
    <name type="synonym">Eumeta japonica</name>
    <dbReference type="NCBI Taxonomy" id="151549"/>
    <lineage>
        <taxon>Eukaryota</taxon>
        <taxon>Metazoa</taxon>
        <taxon>Ecdysozoa</taxon>
        <taxon>Arthropoda</taxon>
        <taxon>Hexapoda</taxon>
        <taxon>Insecta</taxon>
        <taxon>Pterygota</taxon>
        <taxon>Neoptera</taxon>
        <taxon>Endopterygota</taxon>
        <taxon>Lepidoptera</taxon>
        <taxon>Glossata</taxon>
        <taxon>Ditrysia</taxon>
        <taxon>Tineoidea</taxon>
        <taxon>Psychidae</taxon>
        <taxon>Oiketicinae</taxon>
        <taxon>Eumeta</taxon>
    </lineage>
</organism>
<dbReference type="EMBL" id="BGZK01000038">
    <property type="protein sequence ID" value="GBP09936.1"/>
    <property type="molecule type" value="Genomic_DNA"/>
</dbReference>
<gene>
    <name evidence="2" type="ORF">EVAR_92473_1</name>
</gene>
<keyword evidence="3" id="KW-1185">Reference proteome</keyword>
<evidence type="ECO:0000313" key="2">
    <source>
        <dbReference type="EMBL" id="GBP09936.1"/>
    </source>
</evidence>
<evidence type="ECO:0000256" key="1">
    <source>
        <dbReference type="SAM" id="MobiDB-lite"/>
    </source>
</evidence>
<feature type="region of interest" description="Disordered" evidence="1">
    <location>
        <begin position="1"/>
        <end position="45"/>
    </location>
</feature>
<dbReference type="CDD" id="cd00117">
    <property type="entry name" value="TFP"/>
    <property type="match status" value="1"/>
</dbReference>
<dbReference type="Proteomes" id="UP000299102">
    <property type="component" value="Unassembled WGS sequence"/>
</dbReference>
<protein>
    <submittedName>
        <fullName evidence="2">Uncharacterized protein</fullName>
    </submittedName>
</protein>
<reference evidence="2 3" key="1">
    <citation type="journal article" date="2019" name="Commun. Biol.">
        <title>The bagworm genome reveals a unique fibroin gene that provides high tensile strength.</title>
        <authorList>
            <person name="Kono N."/>
            <person name="Nakamura H."/>
            <person name="Ohtoshi R."/>
            <person name="Tomita M."/>
            <person name="Numata K."/>
            <person name="Arakawa K."/>
        </authorList>
    </citation>
    <scope>NUCLEOTIDE SEQUENCE [LARGE SCALE GENOMIC DNA]</scope>
</reference>
<proteinExistence type="predicted"/>
<dbReference type="InterPro" id="IPR045860">
    <property type="entry name" value="Snake_toxin-like_sf"/>
</dbReference>
<sequence length="274" mass="30038">MRESGGGGHRPGRGLRRGEGRAAATGRGPRPIDRDAGHARAPAPRQHAPALDHLALLFSTGFSYLTATKSTSTLRQRANRCNHISDIELRTGSLAEIADICINFFRAMFLVLLTSGTPFWVDSISYNEEGAADLLRDSVHVTSAAARPPNELWCYRCFADDATDACATDLKHNNNSALIHKCTNDRRLCMVKRFSYTTSTENSTSNLRMWALERNCTKHCEPGCIIIGERTKLYACTSCCETSLCNHGSAAGRATSLPLLYMMSQIMLALVNPL</sequence>
<dbReference type="STRING" id="151549.A0A4C1T6X5"/>
<dbReference type="SUPFAM" id="SSF57302">
    <property type="entry name" value="Snake toxin-like"/>
    <property type="match status" value="1"/>
</dbReference>
<accession>A0A4C1T6X5</accession>
<name>A0A4C1T6X5_EUMVA</name>
<dbReference type="AlphaFoldDB" id="A0A4C1T6X5"/>